<comment type="caution">
    <text evidence="2">The sequence shown here is derived from an EMBL/GenBank/DDBJ whole genome shotgun (WGS) entry which is preliminary data.</text>
</comment>
<keyword evidence="1" id="KW-1133">Transmembrane helix</keyword>
<proteinExistence type="predicted"/>
<dbReference type="Proteomes" id="UP000838686">
    <property type="component" value="Unassembled WGS sequence"/>
</dbReference>
<feature type="transmembrane region" description="Helical" evidence="1">
    <location>
        <begin position="12"/>
        <end position="30"/>
    </location>
</feature>
<dbReference type="RefSeq" id="WP_236344481.1">
    <property type="nucleotide sequence ID" value="NZ_CAKMMF010000026.1"/>
</dbReference>
<name>A0ABN8GV53_9BACL</name>
<evidence type="ECO:0000313" key="2">
    <source>
        <dbReference type="EMBL" id="CAH1216495.1"/>
    </source>
</evidence>
<reference evidence="2" key="1">
    <citation type="submission" date="2022-01" db="EMBL/GenBank/DDBJ databases">
        <authorList>
            <person name="Criscuolo A."/>
        </authorList>
    </citation>
    <scope>NUCLEOTIDE SEQUENCE</scope>
    <source>
        <strain evidence="2">CIP111893</strain>
    </source>
</reference>
<keyword evidence="1" id="KW-0472">Membrane</keyword>
<keyword evidence="3" id="KW-1185">Reference proteome</keyword>
<sequence>MGSKKLTEKELWLSLFLSLCGLGFGSWSLIKNGLTDMVSIVSFLLWFTLFVFLFNIKRKRINHSKRKNDSTQ</sequence>
<evidence type="ECO:0000256" key="1">
    <source>
        <dbReference type="SAM" id="Phobius"/>
    </source>
</evidence>
<feature type="transmembrane region" description="Helical" evidence="1">
    <location>
        <begin position="36"/>
        <end position="56"/>
    </location>
</feature>
<keyword evidence="1" id="KW-0812">Transmembrane</keyword>
<protein>
    <submittedName>
        <fullName evidence="2">Uncharacterized protein</fullName>
    </submittedName>
</protein>
<gene>
    <name evidence="2" type="ORF">PAECIP111893_04139</name>
</gene>
<dbReference type="EMBL" id="CAKMMF010000026">
    <property type="protein sequence ID" value="CAH1216495.1"/>
    <property type="molecule type" value="Genomic_DNA"/>
</dbReference>
<accession>A0ABN8GV53</accession>
<organism evidence="2 3">
    <name type="scientific">Paenibacillus plantiphilus</name>
    <dbReference type="NCBI Taxonomy" id="2905650"/>
    <lineage>
        <taxon>Bacteria</taxon>
        <taxon>Bacillati</taxon>
        <taxon>Bacillota</taxon>
        <taxon>Bacilli</taxon>
        <taxon>Bacillales</taxon>
        <taxon>Paenibacillaceae</taxon>
        <taxon>Paenibacillus</taxon>
    </lineage>
</organism>
<evidence type="ECO:0000313" key="3">
    <source>
        <dbReference type="Proteomes" id="UP000838686"/>
    </source>
</evidence>